<reference evidence="1" key="2">
    <citation type="submission" date="2021-12" db="EMBL/GenBank/DDBJ databases">
        <title>Resequencing data analysis of finger millet.</title>
        <authorList>
            <person name="Hatakeyama M."/>
            <person name="Aluri S."/>
            <person name="Balachadran M.T."/>
            <person name="Sivarajan S.R."/>
            <person name="Poveda L."/>
            <person name="Shimizu-Inatsugi R."/>
            <person name="Schlapbach R."/>
            <person name="Sreeman S.M."/>
            <person name="Shimizu K.K."/>
        </authorList>
    </citation>
    <scope>NUCLEOTIDE SEQUENCE</scope>
</reference>
<gene>
    <name evidence="1" type="primary">gb26484</name>
    <name evidence="1" type="ORF">PR202_gb26484</name>
</gene>
<reference evidence="1" key="1">
    <citation type="journal article" date="2018" name="DNA Res.">
        <title>Multiple hybrid de novo genome assembly of finger millet, an orphan allotetraploid crop.</title>
        <authorList>
            <person name="Hatakeyama M."/>
            <person name="Aluri S."/>
            <person name="Balachadran M.T."/>
            <person name="Sivarajan S.R."/>
            <person name="Patrignani A."/>
            <person name="Gruter S."/>
            <person name="Poveda L."/>
            <person name="Shimizu-Inatsugi R."/>
            <person name="Baeten J."/>
            <person name="Francoijs K.J."/>
            <person name="Nataraja K.N."/>
            <person name="Reddy Y.A.N."/>
            <person name="Phadnis S."/>
            <person name="Ravikumar R.L."/>
            <person name="Schlapbach R."/>
            <person name="Sreeman S.M."/>
            <person name="Shimizu K.K."/>
        </authorList>
    </citation>
    <scope>NUCLEOTIDE SEQUENCE</scope>
</reference>
<keyword evidence="2" id="KW-1185">Reference proteome</keyword>
<name>A0AAV5FTC9_ELECO</name>
<protein>
    <submittedName>
        <fullName evidence="1">Uncharacterized protein</fullName>
    </submittedName>
</protein>
<accession>A0AAV5FTC9</accession>
<dbReference type="EMBL" id="BQKI01000095">
    <property type="protein sequence ID" value="GJN37516.1"/>
    <property type="molecule type" value="Genomic_DNA"/>
</dbReference>
<dbReference type="AlphaFoldDB" id="A0AAV5FTC9"/>
<evidence type="ECO:0000313" key="1">
    <source>
        <dbReference type="EMBL" id="GJN37516.1"/>
    </source>
</evidence>
<comment type="caution">
    <text evidence="1">The sequence shown here is derived from an EMBL/GenBank/DDBJ whole genome shotgun (WGS) entry which is preliminary data.</text>
</comment>
<sequence length="86" mass="9779">MRRGKREEWLCCPLPQTSLSSMQIFFIHALPSARGPRRRAAPRRLHEFHDAKHPPRCLHELRTAEQLMAVRASSAPPSSLLAICTP</sequence>
<proteinExistence type="predicted"/>
<evidence type="ECO:0000313" key="2">
    <source>
        <dbReference type="Proteomes" id="UP001054889"/>
    </source>
</evidence>
<organism evidence="1 2">
    <name type="scientific">Eleusine coracana subsp. coracana</name>
    <dbReference type="NCBI Taxonomy" id="191504"/>
    <lineage>
        <taxon>Eukaryota</taxon>
        <taxon>Viridiplantae</taxon>
        <taxon>Streptophyta</taxon>
        <taxon>Embryophyta</taxon>
        <taxon>Tracheophyta</taxon>
        <taxon>Spermatophyta</taxon>
        <taxon>Magnoliopsida</taxon>
        <taxon>Liliopsida</taxon>
        <taxon>Poales</taxon>
        <taxon>Poaceae</taxon>
        <taxon>PACMAD clade</taxon>
        <taxon>Chloridoideae</taxon>
        <taxon>Cynodonteae</taxon>
        <taxon>Eleusininae</taxon>
        <taxon>Eleusine</taxon>
    </lineage>
</organism>
<dbReference type="Proteomes" id="UP001054889">
    <property type="component" value="Unassembled WGS sequence"/>
</dbReference>